<evidence type="ECO:0000313" key="1">
    <source>
        <dbReference type="EMBL" id="KAJ3630014.1"/>
    </source>
</evidence>
<gene>
    <name evidence="1" type="ORF">Zmor_028506</name>
</gene>
<reference evidence="1" key="1">
    <citation type="journal article" date="2023" name="G3 (Bethesda)">
        <title>Whole genome assemblies of Zophobas morio and Tenebrio molitor.</title>
        <authorList>
            <person name="Kaur S."/>
            <person name="Stinson S.A."/>
            <person name="diCenzo G.C."/>
        </authorList>
    </citation>
    <scope>NUCLEOTIDE SEQUENCE</scope>
    <source>
        <strain evidence="1">QUZm001</strain>
    </source>
</reference>
<name>A0AA38HJM3_9CUCU</name>
<comment type="caution">
    <text evidence="1">The sequence shown here is derived from an EMBL/GenBank/DDBJ whole genome shotgun (WGS) entry which is preliminary data.</text>
</comment>
<protein>
    <submittedName>
        <fullName evidence="1">Uncharacterized protein</fullName>
    </submittedName>
</protein>
<dbReference type="AlphaFoldDB" id="A0AA38HJM3"/>
<accession>A0AA38HJM3</accession>
<dbReference type="EMBL" id="JALNTZ010000931">
    <property type="protein sequence ID" value="KAJ3630014.1"/>
    <property type="molecule type" value="Genomic_DNA"/>
</dbReference>
<organism evidence="1 2">
    <name type="scientific">Zophobas morio</name>
    <dbReference type="NCBI Taxonomy" id="2755281"/>
    <lineage>
        <taxon>Eukaryota</taxon>
        <taxon>Metazoa</taxon>
        <taxon>Ecdysozoa</taxon>
        <taxon>Arthropoda</taxon>
        <taxon>Hexapoda</taxon>
        <taxon>Insecta</taxon>
        <taxon>Pterygota</taxon>
        <taxon>Neoptera</taxon>
        <taxon>Endopterygota</taxon>
        <taxon>Coleoptera</taxon>
        <taxon>Polyphaga</taxon>
        <taxon>Cucujiformia</taxon>
        <taxon>Tenebrionidae</taxon>
        <taxon>Zophobas</taxon>
    </lineage>
</organism>
<proteinExistence type="predicted"/>
<evidence type="ECO:0000313" key="2">
    <source>
        <dbReference type="Proteomes" id="UP001168821"/>
    </source>
</evidence>
<dbReference type="Proteomes" id="UP001168821">
    <property type="component" value="Unassembled WGS sequence"/>
</dbReference>
<keyword evidence="2" id="KW-1185">Reference proteome</keyword>
<sequence length="98" mass="11446">MYLPAGRDLYTLNAHWNIKELLTRFTPRYCTKRAVDTPQLRAHWAKLDLPVPEGNELSELRAELRSSILQNFTKPATGCWPEQHLTNQWANFLIPQNE</sequence>